<dbReference type="Proteomes" id="UP001630127">
    <property type="component" value="Unassembled WGS sequence"/>
</dbReference>
<proteinExistence type="predicted"/>
<dbReference type="PROSITE" id="PS50105">
    <property type="entry name" value="SAM_DOMAIN"/>
    <property type="match status" value="1"/>
</dbReference>
<name>A0ABD3A5C2_9GENT</name>
<feature type="region of interest" description="Disordered" evidence="2">
    <location>
        <begin position="103"/>
        <end position="149"/>
    </location>
</feature>
<sequence>MARPQFTITLGRSGQKVVRRPWDNGSVSNDPPLSGTKRYRAESNAGESLFYTDKRLQVDVIARSSGYLGPGDVRLSGNDLRLKLLRKRMSRRIEEEKKKELLENMSRTTQSSEGPERSLSRNIAPVRRKAPRGNPQVSGGMPSSRPIGEVLKSPMPILASRTRHMVSSDLLDPSHTKGPRTMMVMAPRTRNSLNPSKPLQELPSASSSMLRNTYTDEHLTVSSLLHSLGLGKYAILFQAEEVDMAALKQMGDHDLKELGIPMGPRKKILIAMLARTKRPVAGLPSAV</sequence>
<keyword evidence="5" id="KW-1185">Reference proteome</keyword>
<keyword evidence="1" id="KW-0677">Repeat</keyword>
<dbReference type="PANTHER" id="PTHR10627:SF74">
    <property type="entry name" value="OS08G0526500 PROTEIN"/>
    <property type="match status" value="1"/>
</dbReference>
<evidence type="ECO:0000256" key="1">
    <source>
        <dbReference type="ARBA" id="ARBA00022737"/>
    </source>
</evidence>
<evidence type="ECO:0000259" key="3">
    <source>
        <dbReference type="PROSITE" id="PS50105"/>
    </source>
</evidence>
<gene>
    <name evidence="4" type="ORF">ACH5RR_014384</name>
</gene>
<dbReference type="EMBL" id="JBJUIK010000006">
    <property type="protein sequence ID" value="KAL3526012.1"/>
    <property type="molecule type" value="Genomic_DNA"/>
</dbReference>
<organism evidence="4 5">
    <name type="scientific">Cinchona calisaya</name>
    <dbReference type="NCBI Taxonomy" id="153742"/>
    <lineage>
        <taxon>Eukaryota</taxon>
        <taxon>Viridiplantae</taxon>
        <taxon>Streptophyta</taxon>
        <taxon>Embryophyta</taxon>
        <taxon>Tracheophyta</taxon>
        <taxon>Spermatophyta</taxon>
        <taxon>Magnoliopsida</taxon>
        <taxon>eudicotyledons</taxon>
        <taxon>Gunneridae</taxon>
        <taxon>Pentapetalae</taxon>
        <taxon>asterids</taxon>
        <taxon>lamiids</taxon>
        <taxon>Gentianales</taxon>
        <taxon>Rubiaceae</taxon>
        <taxon>Cinchonoideae</taxon>
        <taxon>Cinchoneae</taxon>
        <taxon>Cinchona</taxon>
    </lineage>
</organism>
<protein>
    <recommendedName>
        <fullName evidence="3">SAM domain-containing protein</fullName>
    </recommendedName>
</protein>
<feature type="domain" description="SAM" evidence="3">
    <location>
        <begin position="220"/>
        <end position="279"/>
    </location>
</feature>
<dbReference type="Gene3D" id="1.10.150.50">
    <property type="entry name" value="Transcription Factor, Ets-1"/>
    <property type="match status" value="1"/>
</dbReference>
<evidence type="ECO:0000313" key="4">
    <source>
        <dbReference type="EMBL" id="KAL3526012.1"/>
    </source>
</evidence>
<dbReference type="SMART" id="SM00454">
    <property type="entry name" value="SAM"/>
    <property type="match status" value="1"/>
</dbReference>
<dbReference type="InterPro" id="IPR001660">
    <property type="entry name" value="SAM"/>
</dbReference>
<evidence type="ECO:0000256" key="2">
    <source>
        <dbReference type="SAM" id="MobiDB-lite"/>
    </source>
</evidence>
<evidence type="ECO:0000313" key="5">
    <source>
        <dbReference type="Proteomes" id="UP001630127"/>
    </source>
</evidence>
<dbReference type="SUPFAM" id="SSF47769">
    <property type="entry name" value="SAM/Pointed domain"/>
    <property type="match status" value="1"/>
</dbReference>
<dbReference type="AlphaFoldDB" id="A0ABD3A5C2"/>
<dbReference type="PANTHER" id="PTHR10627">
    <property type="entry name" value="SCP160"/>
    <property type="match status" value="1"/>
</dbReference>
<accession>A0ABD3A5C2</accession>
<reference evidence="4 5" key="1">
    <citation type="submission" date="2024-11" db="EMBL/GenBank/DDBJ databases">
        <title>A near-complete genome assembly of Cinchona calisaya.</title>
        <authorList>
            <person name="Lian D.C."/>
            <person name="Zhao X.W."/>
            <person name="Wei L."/>
        </authorList>
    </citation>
    <scope>NUCLEOTIDE SEQUENCE [LARGE SCALE GENOMIC DNA]</scope>
    <source>
        <tissue evidence="4">Nenye</tissue>
    </source>
</reference>
<dbReference type="InterPro" id="IPR013761">
    <property type="entry name" value="SAM/pointed_sf"/>
</dbReference>
<comment type="caution">
    <text evidence="4">The sequence shown here is derived from an EMBL/GenBank/DDBJ whole genome shotgun (WGS) entry which is preliminary data.</text>
</comment>
<dbReference type="Pfam" id="PF00536">
    <property type="entry name" value="SAM_1"/>
    <property type="match status" value="1"/>
</dbReference>